<evidence type="ECO:0000313" key="3">
    <source>
        <dbReference type="Proteomes" id="UP001271648"/>
    </source>
</evidence>
<proteinExistence type="predicted"/>
<comment type="caution">
    <text evidence="2">The sequence shown here is derived from an EMBL/GenBank/DDBJ whole genome shotgun (WGS) entry which is preliminary data.</text>
</comment>
<protein>
    <submittedName>
        <fullName evidence="2">Nuclease-related domain-containing protein</fullName>
    </submittedName>
</protein>
<keyword evidence="3" id="KW-1185">Reference proteome</keyword>
<dbReference type="Pfam" id="PF08378">
    <property type="entry name" value="NERD"/>
    <property type="match status" value="1"/>
</dbReference>
<dbReference type="InterPro" id="IPR011528">
    <property type="entry name" value="NERD"/>
</dbReference>
<evidence type="ECO:0000259" key="1">
    <source>
        <dbReference type="PROSITE" id="PS50965"/>
    </source>
</evidence>
<accession>A0AAW9A8I2</accession>
<gene>
    <name evidence="2" type="ORF">QTL97_06810</name>
</gene>
<dbReference type="RefSeq" id="WP_317940498.1">
    <property type="nucleotide sequence ID" value="NZ_JAUBDJ010000003.1"/>
</dbReference>
<name>A0AAW9A8I2_9BACL</name>
<evidence type="ECO:0000313" key="2">
    <source>
        <dbReference type="EMBL" id="MDW0116640.1"/>
    </source>
</evidence>
<dbReference type="Proteomes" id="UP001271648">
    <property type="component" value="Unassembled WGS sequence"/>
</dbReference>
<reference evidence="2 3" key="1">
    <citation type="submission" date="2023-06" db="EMBL/GenBank/DDBJ databases">
        <title>Sporosarcina sp. nov., isolated from Korean traditional fermented seafood 'Jeotgal'.</title>
        <authorList>
            <person name="Yang A.I."/>
            <person name="Shin N.-R."/>
        </authorList>
    </citation>
    <scope>NUCLEOTIDE SEQUENCE [LARGE SCALE GENOMIC DNA]</scope>
    <source>
        <strain evidence="2 3">KCTC43456</strain>
    </source>
</reference>
<dbReference type="AlphaFoldDB" id="A0AAW9A8I2"/>
<dbReference type="EMBL" id="JAUBDJ010000003">
    <property type="protein sequence ID" value="MDW0116640.1"/>
    <property type="molecule type" value="Genomic_DNA"/>
</dbReference>
<sequence>MIIKKKSNSFKLMGLERLLQRLPNHHSRYSSIENAIRATRAGENGERILADVFQKYEFPFKHFIFHDLNLRSTGQFQIDTLFLCKQGLIIFEMKNIAGRISFPTDQNQIVRTLDNGQIDSFECPSIQLSRNQILLEDWLHARSMSISIYTAVVFPRPQQRIENNRTNLTILFPLEIPVFLRNIVEQPPTLDDHQLRNIATTLMESHRDYNPFPLSSNYNISPSEIKKGVRCVRCGQFGMQSIHKGWGCNRCGHTDSHGHLQGMLDYIILVNNQVTNKECRNFLQLESHQKANRILKQLEIPSQGEKKGRVYVASLKDIELLSKRATEHERKVLNW</sequence>
<organism evidence="2 3">
    <name type="scientific">Sporosarcina thermotolerans</name>
    <dbReference type="NCBI Taxonomy" id="633404"/>
    <lineage>
        <taxon>Bacteria</taxon>
        <taxon>Bacillati</taxon>
        <taxon>Bacillota</taxon>
        <taxon>Bacilli</taxon>
        <taxon>Bacillales</taxon>
        <taxon>Caryophanaceae</taxon>
        <taxon>Sporosarcina</taxon>
    </lineage>
</organism>
<dbReference type="PROSITE" id="PS50965">
    <property type="entry name" value="NERD"/>
    <property type="match status" value="1"/>
</dbReference>
<feature type="domain" description="NERD" evidence="1">
    <location>
        <begin position="41"/>
        <end position="158"/>
    </location>
</feature>